<name>A0A9D7XRF3_9BACT</name>
<comment type="subcellular location">
    <subcellularLocation>
        <location evidence="1">Membrane</location>
        <topology evidence="1">Single-pass membrane protein</topology>
    </subcellularLocation>
</comment>
<keyword evidence="4 5" id="KW-0472">Membrane</keyword>
<dbReference type="PANTHER" id="PTHR36985">
    <property type="entry name" value="TRANSLOCATION AND ASSEMBLY MODULE SUBUNIT TAMB"/>
    <property type="match status" value="1"/>
</dbReference>
<evidence type="ECO:0000256" key="4">
    <source>
        <dbReference type="ARBA" id="ARBA00023136"/>
    </source>
</evidence>
<keyword evidence="2 5" id="KW-0812">Transmembrane</keyword>
<comment type="caution">
    <text evidence="7">The sequence shown here is derived from an EMBL/GenBank/DDBJ whole genome shotgun (WGS) entry which is preliminary data.</text>
</comment>
<proteinExistence type="predicted"/>
<dbReference type="GO" id="GO:0005886">
    <property type="term" value="C:plasma membrane"/>
    <property type="evidence" value="ECO:0007669"/>
    <property type="project" value="InterPro"/>
</dbReference>
<feature type="transmembrane region" description="Helical" evidence="5">
    <location>
        <begin position="20"/>
        <end position="41"/>
    </location>
</feature>
<evidence type="ECO:0000313" key="8">
    <source>
        <dbReference type="Proteomes" id="UP000808337"/>
    </source>
</evidence>
<evidence type="ECO:0000259" key="6">
    <source>
        <dbReference type="Pfam" id="PF04357"/>
    </source>
</evidence>
<dbReference type="EMBL" id="JADKGY010000029">
    <property type="protein sequence ID" value="MBK9983996.1"/>
    <property type="molecule type" value="Genomic_DNA"/>
</dbReference>
<reference evidence="7 8" key="1">
    <citation type="submission" date="2020-10" db="EMBL/GenBank/DDBJ databases">
        <title>Connecting structure to function with the recovery of over 1000 high-quality activated sludge metagenome-assembled genomes encoding full-length rRNA genes using long-read sequencing.</title>
        <authorList>
            <person name="Singleton C.M."/>
            <person name="Petriglieri F."/>
            <person name="Kristensen J.M."/>
            <person name="Kirkegaard R.H."/>
            <person name="Michaelsen T.Y."/>
            <person name="Andersen M.H."/>
            <person name="Karst S.M."/>
            <person name="Dueholm M.S."/>
            <person name="Nielsen P.H."/>
            <person name="Albertsen M."/>
        </authorList>
    </citation>
    <scope>NUCLEOTIDE SEQUENCE [LARGE SCALE GENOMIC DNA]</scope>
    <source>
        <strain evidence="7">Ribe_18-Q3-R11-54_MAXAC.273</strain>
    </source>
</reference>
<protein>
    <submittedName>
        <fullName evidence="7">Translocation/assembly module TamB domain-containing protein</fullName>
    </submittedName>
</protein>
<dbReference type="InterPro" id="IPR007452">
    <property type="entry name" value="TamB_C"/>
</dbReference>
<dbReference type="Pfam" id="PF04357">
    <property type="entry name" value="TamB"/>
    <property type="match status" value="1"/>
</dbReference>
<accession>A0A9D7XRF3</accession>
<dbReference type="GO" id="GO:0009306">
    <property type="term" value="P:protein secretion"/>
    <property type="evidence" value="ECO:0007669"/>
    <property type="project" value="InterPro"/>
</dbReference>
<evidence type="ECO:0000313" key="7">
    <source>
        <dbReference type="EMBL" id="MBK9983996.1"/>
    </source>
</evidence>
<evidence type="ECO:0000256" key="5">
    <source>
        <dbReference type="SAM" id="Phobius"/>
    </source>
</evidence>
<evidence type="ECO:0000256" key="2">
    <source>
        <dbReference type="ARBA" id="ARBA00022692"/>
    </source>
</evidence>
<feature type="domain" description="Translocation and assembly module TamB C-terminal" evidence="6">
    <location>
        <begin position="1130"/>
        <end position="1584"/>
    </location>
</feature>
<dbReference type="PANTHER" id="PTHR36985:SF1">
    <property type="entry name" value="TRANSLOCATION AND ASSEMBLY MODULE SUBUNIT TAMB"/>
    <property type="match status" value="1"/>
</dbReference>
<keyword evidence="3 5" id="KW-1133">Transmembrane helix</keyword>
<gene>
    <name evidence="7" type="ORF">IPP15_16780</name>
</gene>
<evidence type="ECO:0000256" key="1">
    <source>
        <dbReference type="ARBA" id="ARBA00004167"/>
    </source>
</evidence>
<evidence type="ECO:0000256" key="3">
    <source>
        <dbReference type="ARBA" id="ARBA00022989"/>
    </source>
</evidence>
<organism evidence="7 8">
    <name type="scientific">Candidatus Opimibacter skivensis</name>
    <dbReference type="NCBI Taxonomy" id="2982028"/>
    <lineage>
        <taxon>Bacteria</taxon>
        <taxon>Pseudomonadati</taxon>
        <taxon>Bacteroidota</taxon>
        <taxon>Saprospiria</taxon>
        <taxon>Saprospirales</taxon>
        <taxon>Saprospiraceae</taxon>
        <taxon>Candidatus Opimibacter</taxon>
    </lineage>
</organism>
<sequence>MSTENEESKTQVVKKPRGILFWLGRFVLILLAIFLTLMIVIELPFVQMWGAGRVSKIISRSLKTEVSIGGFSLNPISDLTLKDVHIGSPDRPADTLIHVGSMEVDFKNLWDLFSKRLTINQVILENGLLNIQKKEGDSLTNIDLALVRMFPPKADTSAAPFQLDLKNVSANQMRVKLDDASTGTLVDMFFHRADIELDSLDLAGKFMDISDLDVDQPVINFTSKPVKAILSAATIPSGKPWAFDVDALKWTDGKLYIDNQNKPVDTTQAHGLDYAHLSLVDVDIQMDSLQMRGTHVKAKDVQIHLLHQNGFELENFSASTADISSEGIDLNDLVVRTKNSLIKNSVKLTYSGYSDFKSFADSVRLNLPAADIKLHINDLISIVPALEHVTFFSDNKDKDIVLQGNINGIVNRLKILNMNAGIGGISLTGDFRSRDLAIKGAQLLSLDLDQSKFSATSLKDLFPGLKLPPIVNTLGLINFTGKFDGYPDNFVAYGKFNTSLGGITLDMNLNTINGIAQGKYSGEISLDNFDIGKLINQPDVGRVTMTGRVIEGTGLTSESVSADLSAVMSSFTYKNYTYHNTRLEGQITGKLFNGTLDINDPNVVMHFEGNVDLKGSQPKLDFVARIDSVRLSELGLGDIPVSISGTFDVNLVVGNIDQFNGSLLGENVKATIRGVNYSLDTLSVVALIDSVSNDRYYKFKSDIASGTFSGVFDPISFPNQLQQYLHEHYPSAVEAPKKVITTQFNQRFSWDLRIHDSRHWLDLLGVKGLEIKNAYTFGTLNLNQQETDGYFELPELHYGGVNVYGSTINFSEKGGKADLNLEVIAADLKENLFFEDVIITGTATDDSVRMRLKTDDIADIIKELDLEINADPQDGAWTFNFNPIKLKMLDGDWVMPASNRIQIKKGEFNLENTELYSGARKIVVNDVDNKGIEAFITGFDVSYLNTLWVNDKFQFSGTYTIDLRIDNIYNIRQFNTMLRIPALRVNNKPYGDWTIKAIMNDPKDSVKIDVAMNMRGDEVHLKGTGAFLPPINSIPKAEQNYLRLALEGTQFPMDFIEFFLGGNVHDTEGSVDFTLNLEGKTNRLVPNGRGRVYNGSTTINYLGTTYAFHDQPFEITETMIDLSGDKLYDVEGNYAVIQGGLTHHNFKDFGVRATITSDRILGLDITSEENANFYGKGVGSVIAQFSGPIANLRMQVDLVTAKGTHIYIPLSGSKVSTDKDFVVFLQNGLLPVSKINQFKLSGIDLTMNMTITDDAQVDIIFDDNTGEVLRGVGTGDLQIKMSRSGNLTMQGNYIITKGDYLFTNFKIVRKQFELLPGGKIHWDGDPYDATIDIRAKYKDLKASIKPLIEEYLVSNKGLTSQANERVDVDLIMILTGSLLHPNIAFEIEFPTLTGELKGYVDSKVKALKSNENALFEQVMGLLLTRSFLPTTSGVSLNVSKGITSTLGDLISSTLSNYLGGFLRDLIKSDVISIDLNVAVDLPNKETGTLDPNGSPSDYSASAYSASLPIGFFNDRLSVNVGGNYVSGSALEASKGGKYFAGDISLEYWITPDRRLKIRAYNRNEVTFEGRKNKVGLGLAYRREYDKFSEIFSGKKKKVKIVETNPSGG</sequence>
<dbReference type="Proteomes" id="UP000808337">
    <property type="component" value="Unassembled WGS sequence"/>
</dbReference>